<dbReference type="RefSeq" id="WP_208263394.1">
    <property type="nucleotide sequence ID" value="NZ_JAGEOJ010000033.1"/>
</dbReference>
<organism evidence="2 3">
    <name type="scientific">Actinomadura barringtoniae</name>
    <dbReference type="NCBI Taxonomy" id="1427535"/>
    <lineage>
        <taxon>Bacteria</taxon>
        <taxon>Bacillati</taxon>
        <taxon>Actinomycetota</taxon>
        <taxon>Actinomycetes</taxon>
        <taxon>Streptosporangiales</taxon>
        <taxon>Thermomonosporaceae</taxon>
        <taxon>Actinomadura</taxon>
    </lineage>
</organism>
<dbReference type="GO" id="GO:0008233">
    <property type="term" value="F:peptidase activity"/>
    <property type="evidence" value="ECO:0007669"/>
    <property type="project" value="UniProtKB-KW"/>
</dbReference>
<keyword evidence="1" id="KW-0802">TPR repeat</keyword>
<keyword evidence="2" id="KW-0645">Protease</keyword>
<dbReference type="PROSITE" id="PS51318">
    <property type="entry name" value="TAT"/>
    <property type="match status" value="1"/>
</dbReference>
<reference evidence="2" key="1">
    <citation type="submission" date="2021-03" db="EMBL/GenBank/DDBJ databases">
        <authorList>
            <person name="Kanchanasin P."/>
            <person name="Saeng-In P."/>
            <person name="Phongsopitanun W."/>
            <person name="Yuki M."/>
            <person name="Kudo T."/>
            <person name="Ohkuma M."/>
            <person name="Tanasupawat S."/>
        </authorList>
    </citation>
    <scope>NUCLEOTIDE SEQUENCE</scope>
    <source>
        <strain evidence="2">GKU 128</strain>
    </source>
</reference>
<dbReference type="InterPro" id="IPR019734">
    <property type="entry name" value="TPR_rpt"/>
</dbReference>
<keyword evidence="3" id="KW-1185">Reference proteome</keyword>
<dbReference type="InterPro" id="IPR021109">
    <property type="entry name" value="Peptidase_aspartic_dom_sf"/>
</dbReference>
<dbReference type="EMBL" id="JAGEOJ010000033">
    <property type="protein sequence ID" value="MBO2455165.1"/>
    <property type="molecule type" value="Genomic_DNA"/>
</dbReference>
<name>A0A939PMT5_9ACTN</name>
<protein>
    <submittedName>
        <fullName evidence="2">Aspartyl protease family protein</fullName>
    </submittedName>
</protein>
<dbReference type="Pfam" id="PF13650">
    <property type="entry name" value="Asp_protease_2"/>
    <property type="match status" value="1"/>
</dbReference>
<feature type="repeat" description="TPR" evidence="1">
    <location>
        <begin position="35"/>
        <end position="68"/>
    </location>
</feature>
<proteinExistence type="predicted"/>
<evidence type="ECO:0000256" key="1">
    <source>
        <dbReference type="PROSITE-ProRule" id="PRU00339"/>
    </source>
</evidence>
<dbReference type="InterPro" id="IPR006311">
    <property type="entry name" value="TAT_signal"/>
</dbReference>
<dbReference type="GO" id="GO:0006508">
    <property type="term" value="P:proteolysis"/>
    <property type="evidence" value="ECO:0007669"/>
    <property type="project" value="UniProtKB-KW"/>
</dbReference>
<evidence type="ECO:0000313" key="2">
    <source>
        <dbReference type="EMBL" id="MBO2455165.1"/>
    </source>
</evidence>
<comment type="caution">
    <text evidence="2">The sequence shown here is derived from an EMBL/GenBank/DDBJ whole genome shotgun (WGS) entry which is preliminary data.</text>
</comment>
<dbReference type="Proteomes" id="UP000669179">
    <property type="component" value="Unassembled WGS sequence"/>
</dbReference>
<dbReference type="AlphaFoldDB" id="A0A939PMT5"/>
<sequence length="441" mass="47845">MAHHGQWNRRSVLRGAAAVAGAAATIPLLGKAAGARTGGNDADALFKAGKFEQAGRAYEEILKTDPTDLHAARQRGYVGLLANKFPDAEKYLNMALNLAPDDQETNQLLGDCYIRQDKYSLAAPRWQAGGEQGYAKWFAAIRGEAYQIHGDIGRVEWKQLDPEPLVEASLNGGPPKLLTFYTGASNLSLSASAAKEAGLDPVYKEKTEYEGTEIWVYYGMLDSLKLGGMELRNVPVGWSSTESGADVDTDSAGMIGTWVFYHLLTTFDYAGQSLILRRPTPAAARKLRADAARTGTKPLPIWLARDHDVSSIGSITGSTSSGPRVMGVNFGGRTGTATAGTALEVAKQLGIRTDYDRPLQTGAHSHPTVIYPCYPKEIRLGDAVANDVYCEADKNNGINRPWPYGPGYDETGHFPHCFFKPYNITLDFTTMNLYIARGKAT</sequence>
<dbReference type="InterPro" id="IPR011990">
    <property type="entry name" value="TPR-like_helical_dom_sf"/>
</dbReference>
<accession>A0A939PMT5</accession>
<evidence type="ECO:0000313" key="3">
    <source>
        <dbReference type="Proteomes" id="UP000669179"/>
    </source>
</evidence>
<dbReference type="SUPFAM" id="SSF48452">
    <property type="entry name" value="TPR-like"/>
    <property type="match status" value="1"/>
</dbReference>
<gene>
    <name evidence="2" type="ORF">J4573_49325</name>
</gene>
<dbReference type="PROSITE" id="PS50005">
    <property type="entry name" value="TPR"/>
    <property type="match status" value="1"/>
</dbReference>
<dbReference type="Gene3D" id="1.25.40.10">
    <property type="entry name" value="Tetratricopeptide repeat domain"/>
    <property type="match status" value="1"/>
</dbReference>
<keyword evidence="2" id="KW-0378">Hydrolase</keyword>
<dbReference type="Gene3D" id="2.40.70.10">
    <property type="entry name" value="Acid Proteases"/>
    <property type="match status" value="1"/>
</dbReference>